<sequence>MRRALPLYAKISQDAKATTQLCVSDFMGIITTEAVEKCNEESRKIISGEDIIRAMGRLGFEDYVGPLSLLLQNYRNHEAQFSGMSTACGFNMDGSGTGGSSSGNGQY</sequence>
<feature type="domain" description="Transcription factor CBF/NF-Y/archaeal histone" evidence="4">
    <location>
        <begin position="1"/>
        <end position="55"/>
    </location>
</feature>
<dbReference type="InterPro" id="IPR027113">
    <property type="entry name" value="Transc_fact_NFYB/HAP3"/>
</dbReference>
<dbReference type="PANTHER" id="PTHR11064:SF163">
    <property type="entry name" value="NUCLEAR TRANSCRIPTION FACTOR Y PROTEIN"/>
    <property type="match status" value="1"/>
</dbReference>
<dbReference type="GO" id="GO:0046982">
    <property type="term" value="F:protein heterodimerization activity"/>
    <property type="evidence" value="ECO:0007669"/>
    <property type="project" value="InterPro"/>
</dbReference>
<proteinExistence type="inferred from homology"/>
<evidence type="ECO:0000259" key="4">
    <source>
        <dbReference type="Pfam" id="PF00808"/>
    </source>
</evidence>
<protein>
    <submittedName>
        <fullName evidence="5">Putative transcription factor Hap3/NF-YB family</fullName>
    </submittedName>
</protein>
<accession>A0A396JT71</accession>
<dbReference type="Proteomes" id="UP000265566">
    <property type="component" value="Chromosome 1"/>
</dbReference>
<dbReference type="SUPFAM" id="SSF47113">
    <property type="entry name" value="Histone-fold"/>
    <property type="match status" value="1"/>
</dbReference>
<gene>
    <name evidence="5" type="ORF">MtrunA17_Chr1g0159271</name>
</gene>
<dbReference type="GO" id="GO:0016602">
    <property type="term" value="C:CCAAT-binding factor complex"/>
    <property type="evidence" value="ECO:0007669"/>
    <property type="project" value="InterPro"/>
</dbReference>
<keyword evidence="2" id="KW-0805">Transcription regulation</keyword>
<organism evidence="5 6">
    <name type="scientific">Medicago truncatula</name>
    <name type="common">Barrel medic</name>
    <name type="synonym">Medicago tribuloides</name>
    <dbReference type="NCBI Taxonomy" id="3880"/>
    <lineage>
        <taxon>Eukaryota</taxon>
        <taxon>Viridiplantae</taxon>
        <taxon>Streptophyta</taxon>
        <taxon>Embryophyta</taxon>
        <taxon>Tracheophyta</taxon>
        <taxon>Spermatophyta</taxon>
        <taxon>Magnoliopsida</taxon>
        <taxon>eudicotyledons</taxon>
        <taxon>Gunneridae</taxon>
        <taxon>Pentapetalae</taxon>
        <taxon>rosids</taxon>
        <taxon>fabids</taxon>
        <taxon>Fabales</taxon>
        <taxon>Fabaceae</taxon>
        <taxon>Papilionoideae</taxon>
        <taxon>50 kb inversion clade</taxon>
        <taxon>NPAAA clade</taxon>
        <taxon>Hologalegina</taxon>
        <taxon>IRL clade</taxon>
        <taxon>Trifolieae</taxon>
        <taxon>Medicago</taxon>
    </lineage>
</organism>
<dbReference type="GO" id="GO:0001228">
    <property type="term" value="F:DNA-binding transcription activator activity, RNA polymerase II-specific"/>
    <property type="evidence" value="ECO:0007669"/>
    <property type="project" value="InterPro"/>
</dbReference>
<dbReference type="CDD" id="cd22907">
    <property type="entry name" value="HFD_NFYB"/>
    <property type="match status" value="1"/>
</dbReference>
<name>A0A396JT71_MEDTR</name>
<dbReference type="AlphaFoldDB" id="A0A396JT71"/>
<dbReference type="Pfam" id="PF00808">
    <property type="entry name" value="CBFD_NFYB_HMF"/>
    <property type="match status" value="1"/>
</dbReference>
<evidence type="ECO:0000313" key="6">
    <source>
        <dbReference type="Proteomes" id="UP000265566"/>
    </source>
</evidence>
<keyword evidence="3" id="KW-0804">Transcription</keyword>
<comment type="caution">
    <text evidence="5">The sequence shown here is derived from an EMBL/GenBank/DDBJ whole genome shotgun (WGS) entry which is preliminary data.</text>
</comment>
<dbReference type="InterPro" id="IPR009072">
    <property type="entry name" value="Histone-fold"/>
</dbReference>
<reference evidence="6" key="1">
    <citation type="journal article" date="2018" name="Nat. Plants">
        <title>Whole-genome landscape of Medicago truncatula symbiotic genes.</title>
        <authorList>
            <person name="Pecrix Y."/>
            <person name="Staton S.E."/>
            <person name="Sallet E."/>
            <person name="Lelandais-Briere C."/>
            <person name="Moreau S."/>
            <person name="Carrere S."/>
            <person name="Blein T."/>
            <person name="Jardinaud M.F."/>
            <person name="Latrasse D."/>
            <person name="Zouine M."/>
            <person name="Zahm M."/>
            <person name="Kreplak J."/>
            <person name="Mayjonade B."/>
            <person name="Satge C."/>
            <person name="Perez M."/>
            <person name="Cauet S."/>
            <person name="Marande W."/>
            <person name="Chantry-Darmon C."/>
            <person name="Lopez-Roques C."/>
            <person name="Bouchez O."/>
            <person name="Berard A."/>
            <person name="Debelle F."/>
            <person name="Munos S."/>
            <person name="Bendahmane A."/>
            <person name="Berges H."/>
            <person name="Niebel A."/>
            <person name="Buitink J."/>
            <person name="Frugier F."/>
            <person name="Benhamed M."/>
            <person name="Crespi M."/>
            <person name="Gouzy J."/>
            <person name="Gamas P."/>
        </authorList>
    </citation>
    <scope>NUCLEOTIDE SEQUENCE [LARGE SCALE GENOMIC DNA]</scope>
    <source>
        <strain evidence="6">cv. Jemalong A17</strain>
    </source>
</reference>
<evidence type="ECO:0000313" key="5">
    <source>
        <dbReference type="EMBL" id="RHN77857.1"/>
    </source>
</evidence>
<evidence type="ECO:0000256" key="2">
    <source>
        <dbReference type="ARBA" id="ARBA00023015"/>
    </source>
</evidence>
<dbReference type="Gramene" id="rna1358">
    <property type="protein sequence ID" value="RHN77857.1"/>
    <property type="gene ID" value="gene1358"/>
</dbReference>
<dbReference type="PANTHER" id="PTHR11064">
    <property type="entry name" value="CCAAT-BINDING TRANSCRIPTION FACTOR-RELATED"/>
    <property type="match status" value="1"/>
</dbReference>
<comment type="similarity">
    <text evidence="1">Belongs to the NFYB/HAP3 subunit family.</text>
</comment>
<dbReference type="InterPro" id="IPR003958">
    <property type="entry name" value="CBFA_NFYB_domain"/>
</dbReference>
<dbReference type="PRINTS" id="PR00615">
    <property type="entry name" value="CCAATSUBUNTA"/>
</dbReference>
<dbReference type="Gene3D" id="1.10.20.10">
    <property type="entry name" value="Histone, subunit A"/>
    <property type="match status" value="1"/>
</dbReference>
<dbReference type="EMBL" id="PSQE01000001">
    <property type="protein sequence ID" value="RHN77857.1"/>
    <property type="molecule type" value="Genomic_DNA"/>
</dbReference>
<evidence type="ECO:0000256" key="1">
    <source>
        <dbReference type="ARBA" id="ARBA00009053"/>
    </source>
</evidence>
<evidence type="ECO:0000256" key="3">
    <source>
        <dbReference type="ARBA" id="ARBA00023163"/>
    </source>
</evidence>